<dbReference type="RefSeq" id="WP_068694118.1">
    <property type="nucleotide sequence ID" value="NZ_CP063196.1"/>
</dbReference>
<dbReference type="EMBL" id="CP063196">
    <property type="protein sequence ID" value="UOE19451.1"/>
    <property type="molecule type" value="Genomic_DNA"/>
</dbReference>
<evidence type="ECO:0000313" key="2">
    <source>
        <dbReference type="Proteomes" id="UP000265719"/>
    </source>
</evidence>
<evidence type="ECO:0000313" key="1">
    <source>
        <dbReference type="EMBL" id="UOE19451.1"/>
    </source>
</evidence>
<dbReference type="InterPro" id="IPR036689">
    <property type="entry name" value="ESAT-6-like_sf"/>
</dbReference>
<dbReference type="SUPFAM" id="SSF140453">
    <property type="entry name" value="EsxAB dimer-like"/>
    <property type="match status" value="1"/>
</dbReference>
<dbReference type="Proteomes" id="UP000265719">
    <property type="component" value="Chromosome"/>
</dbReference>
<name>A0A399G0U3_9ACTN</name>
<dbReference type="KEGG" id="thao:NI17_022470"/>
<keyword evidence="2" id="KW-1185">Reference proteome</keyword>
<dbReference type="Gene3D" id="1.10.287.1060">
    <property type="entry name" value="ESAT-6-like"/>
    <property type="match status" value="1"/>
</dbReference>
<accession>A0A399G0U3</accession>
<organism evidence="1 2">
    <name type="scientific">Thermobifida halotolerans</name>
    <dbReference type="NCBI Taxonomy" id="483545"/>
    <lineage>
        <taxon>Bacteria</taxon>
        <taxon>Bacillati</taxon>
        <taxon>Actinomycetota</taxon>
        <taxon>Actinomycetes</taxon>
        <taxon>Streptosporangiales</taxon>
        <taxon>Nocardiopsidaceae</taxon>
        <taxon>Thermobifida</taxon>
    </lineage>
</organism>
<sequence length="108" mass="12258">MSSNMRNTERANQLAKDAMTEAHGTCSTVYTQIDYARDFLRMNWTGHASSTYDDALILWLEELRLITNDMNNMIELFGGTERAMIAMEDENTVMGSSWLKDLNPNQAG</sequence>
<dbReference type="AlphaFoldDB" id="A0A399G0U3"/>
<dbReference type="OrthoDB" id="3428724at2"/>
<reference evidence="1" key="1">
    <citation type="submission" date="2020-10" db="EMBL/GenBank/DDBJ databases">
        <title>De novo genome project of the cellulose decomposer Thermobifida halotolerans type strain.</title>
        <authorList>
            <person name="Nagy I."/>
            <person name="Horvath B."/>
            <person name="Kukolya J."/>
            <person name="Nagy I."/>
            <person name="Orsini M."/>
        </authorList>
    </citation>
    <scope>NUCLEOTIDE SEQUENCE</scope>
    <source>
        <strain evidence="1">DSM 44931</strain>
    </source>
</reference>
<gene>
    <name evidence="1" type="ORF">NI17_022470</name>
</gene>
<proteinExistence type="predicted"/>
<protein>
    <submittedName>
        <fullName evidence="1">Uncharacterized protein</fullName>
    </submittedName>
</protein>